<dbReference type="PANTHER" id="PTHR12965">
    <property type="entry name" value="VACUOLAR PROTEIN SORTING 54"/>
    <property type="match status" value="1"/>
</dbReference>
<comment type="similarity">
    <text evidence="2">Belongs to the VPS54 family.</text>
</comment>
<evidence type="ECO:0000256" key="8">
    <source>
        <dbReference type="SAM" id="Coils"/>
    </source>
</evidence>
<comment type="caution">
    <text evidence="12">The sequence shown here is derived from an EMBL/GenBank/DDBJ whole genome shotgun (WGS) entry which is preliminary data.</text>
</comment>
<evidence type="ECO:0000256" key="5">
    <source>
        <dbReference type="ARBA" id="ARBA00022927"/>
    </source>
</evidence>
<keyword evidence="5" id="KW-0653">Protein transport</keyword>
<dbReference type="OrthoDB" id="10259024at2759"/>
<dbReference type="Pfam" id="PF07928">
    <property type="entry name" value="Vps54"/>
    <property type="match status" value="1"/>
</dbReference>
<dbReference type="EMBL" id="AZNF01000018">
    <property type="protein sequence ID" value="KID60588.1"/>
    <property type="molecule type" value="Genomic_DNA"/>
</dbReference>
<protein>
    <recommendedName>
        <fullName evidence="3">Vacuolar protein sorting-associated protein 54</fullName>
    </recommendedName>
</protein>
<accession>A0A0B4EQY6</accession>
<keyword evidence="6" id="KW-0333">Golgi apparatus</keyword>
<feature type="region of interest" description="Disordered" evidence="9">
    <location>
        <begin position="1"/>
        <end position="26"/>
    </location>
</feature>
<organism evidence="12 13">
    <name type="scientific">Metarhizium anisopliae (strain ARSEF 549)</name>
    <dbReference type="NCBI Taxonomy" id="3151832"/>
    <lineage>
        <taxon>Eukaryota</taxon>
        <taxon>Fungi</taxon>
        <taxon>Dikarya</taxon>
        <taxon>Ascomycota</taxon>
        <taxon>Pezizomycotina</taxon>
        <taxon>Sordariomycetes</taxon>
        <taxon>Hypocreomycetidae</taxon>
        <taxon>Hypocreales</taxon>
        <taxon>Clavicipitaceae</taxon>
        <taxon>Metarhizium</taxon>
    </lineage>
</organism>
<dbReference type="Proteomes" id="UP000031186">
    <property type="component" value="Unassembled WGS sequence"/>
</dbReference>
<keyword evidence="4" id="KW-0813">Transport</keyword>
<name>A0A0B4EQY6_METAF</name>
<evidence type="ECO:0000256" key="3">
    <source>
        <dbReference type="ARBA" id="ARBA00017665"/>
    </source>
</evidence>
<evidence type="ECO:0000256" key="2">
    <source>
        <dbReference type="ARBA" id="ARBA00009150"/>
    </source>
</evidence>
<feature type="compositionally biased region" description="Low complexity" evidence="9">
    <location>
        <begin position="991"/>
        <end position="1001"/>
    </location>
</feature>
<dbReference type="Pfam" id="PF10475">
    <property type="entry name" value="Vps54_N"/>
    <property type="match status" value="1"/>
</dbReference>
<evidence type="ECO:0000259" key="10">
    <source>
        <dbReference type="Pfam" id="PF07928"/>
    </source>
</evidence>
<evidence type="ECO:0000313" key="12">
    <source>
        <dbReference type="EMBL" id="KID60588.1"/>
    </source>
</evidence>
<dbReference type="VEuPathDB" id="FungiDB:MAN_09723"/>
<dbReference type="GO" id="GO:0006896">
    <property type="term" value="P:Golgi to vacuole transport"/>
    <property type="evidence" value="ECO:0007669"/>
    <property type="project" value="TreeGrafter"/>
</dbReference>
<dbReference type="GO" id="GO:0005829">
    <property type="term" value="C:cytosol"/>
    <property type="evidence" value="ECO:0007669"/>
    <property type="project" value="GOC"/>
</dbReference>
<evidence type="ECO:0000256" key="6">
    <source>
        <dbReference type="ARBA" id="ARBA00023034"/>
    </source>
</evidence>
<comment type="subcellular location">
    <subcellularLocation>
        <location evidence="1">Golgi apparatus</location>
        <location evidence="1">trans-Golgi network</location>
    </subcellularLocation>
</comment>
<dbReference type="HOGENOM" id="CLU_003094_1_0_1"/>
<reference evidence="12 13" key="1">
    <citation type="journal article" date="2014" name="Proc. Natl. Acad. Sci. U.S.A.">
        <title>Trajectory and genomic determinants of fungal-pathogen speciation and host adaptation.</title>
        <authorList>
            <person name="Hu X."/>
            <person name="Xiao G."/>
            <person name="Zheng P."/>
            <person name="Shang Y."/>
            <person name="Su Y."/>
            <person name="Zhang X."/>
            <person name="Liu X."/>
            <person name="Zhan S."/>
            <person name="St Leger R.J."/>
            <person name="Wang C."/>
        </authorList>
    </citation>
    <scope>NUCLEOTIDE SEQUENCE [LARGE SCALE GENOMIC DNA]</scope>
    <source>
        <strain evidence="12 13">ARSEF 549</strain>
    </source>
</reference>
<dbReference type="InterPro" id="IPR039745">
    <property type="entry name" value="Vps54"/>
</dbReference>
<dbReference type="Gene3D" id="6.10.250.860">
    <property type="match status" value="1"/>
</dbReference>
<evidence type="ECO:0000256" key="7">
    <source>
        <dbReference type="ARBA" id="ARBA00023054"/>
    </source>
</evidence>
<dbReference type="GO" id="GO:0042147">
    <property type="term" value="P:retrograde transport, endosome to Golgi"/>
    <property type="evidence" value="ECO:0007669"/>
    <property type="project" value="InterPro"/>
</dbReference>
<dbReference type="GO" id="GO:0000938">
    <property type="term" value="C:GARP complex"/>
    <property type="evidence" value="ECO:0007669"/>
    <property type="project" value="InterPro"/>
</dbReference>
<proteinExistence type="inferred from homology"/>
<feature type="domain" description="Vacuolar protein sorting-associated protein 54 N-terminal" evidence="11">
    <location>
        <begin position="160"/>
        <end position="277"/>
    </location>
</feature>
<feature type="coiled-coil region" evidence="8">
    <location>
        <begin position="191"/>
        <end position="225"/>
    </location>
</feature>
<feature type="domain" description="Vacuolar protein sorting-associated protein 54 C-terminal" evidence="10">
    <location>
        <begin position="697"/>
        <end position="828"/>
    </location>
</feature>
<evidence type="ECO:0000256" key="1">
    <source>
        <dbReference type="ARBA" id="ARBA00004601"/>
    </source>
</evidence>
<keyword evidence="13" id="KW-1185">Reference proteome</keyword>
<feature type="compositionally biased region" description="Basic and acidic residues" evidence="9">
    <location>
        <begin position="977"/>
        <end position="990"/>
    </location>
</feature>
<feature type="region of interest" description="Disordered" evidence="9">
    <location>
        <begin position="944"/>
        <end position="1001"/>
    </location>
</feature>
<dbReference type="InterPro" id="IPR019515">
    <property type="entry name" value="VPS54_N"/>
</dbReference>
<dbReference type="AlphaFoldDB" id="A0A0B4EQY6"/>
<dbReference type="GO" id="GO:0015031">
    <property type="term" value="P:protein transport"/>
    <property type="evidence" value="ECO:0007669"/>
    <property type="project" value="UniProtKB-KW"/>
</dbReference>
<dbReference type="GO" id="GO:0019905">
    <property type="term" value="F:syntaxin binding"/>
    <property type="evidence" value="ECO:0007669"/>
    <property type="project" value="TreeGrafter"/>
</dbReference>
<dbReference type="PANTHER" id="PTHR12965:SF0">
    <property type="entry name" value="VACUOLAR PROTEIN SORTING-ASSOCIATED PROTEIN 54"/>
    <property type="match status" value="1"/>
</dbReference>
<sequence length="1001" mass="110830">MYPDSCAHKSVDSPSPDVPPSLHRTDFPFHRLKEREDESADTLDSGSGKTGEFAAVFDDGHLQPGKRCLSSLSPIETSVAIRRLSSRFAKRATQEPPPLSTIPRVYFDKDFHLENPRIFDVVSDRSEVVRPPPGSLNEPAPKGNATAQRKALATNAILQEKLSWYMDTIEMYLIASISAASTAFFTALGSLQELHSEAADSVERIKALRKELQALDNEIAMSGLNIIQKRQRQEHLQQLRDAVQQLKHIVDSVVACECLVDNGEVEKALKCIDSLEKLIAGEPDSSQAPLKIDGQDLPLRDLRAVTALQSVHDDLTTLRFRIGKASAARFLSLLMGDLWHHTDAVSTQEVLMRWTSASVRSRGGHTQEPSVIPSYMSSTDGFRSELLEILTSLHRAKHLTSAASAYREAVLKEIGNLVRRSLPTSNYDDNDSTLSSSTVSRGQLTLEEKSSSLARNLRALQPEEAEELLIKIYVSVTETLRRLTTQVKLLLDVASSLGDDTGPSGLRYAQMESPLTTPAGGRPSIAALEAQEIHKTIDIQSLLVEAVDVAQDKIVKLLRVRSEQSTHLSLIRFLRYFALNLYFTNEYKSISRQSGTALKTIINGQIQDFIQQHGDIEKQKLAQGMDSDQWEAKDFSEKHTAELNRILSCSIEDPAEWSDGMKLWIPYSDDDLESHYADDPHANGDGKAKTMNASIDEETFVLPSSAILCMNGVARFLQLIAGIPSMTSDIGASLVSYLQLFNSRCTELILGAGARRSAGLKNITSKHLVLASQALAFVATLISHIREFVRRHAGSGAAASSLVEFDKVKRLYQEHENRIYVKIVEIMTRLAASHVKTIKHIDWDNEQKNVHSYMATLTKDTTSLHRILTKTLPEATVGMIMTPVFLSYKDQFGKALQEVDLKTELGRESMLHDIEFFESKLGKLDGFGDTAEYLTTIIKSKQAKTGRPANLADAQLENEDTETTADSAETMDNTEDKDEKADKADDDKIAADAASDPETKQ</sequence>
<evidence type="ECO:0000256" key="9">
    <source>
        <dbReference type="SAM" id="MobiDB-lite"/>
    </source>
</evidence>
<keyword evidence="7 8" id="KW-0175">Coiled coil</keyword>
<evidence type="ECO:0000313" key="13">
    <source>
        <dbReference type="Proteomes" id="UP000031186"/>
    </source>
</evidence>
<evidence type="ECO:0000259" key="11">
    <source>
        <dbReference type="Pfam" id="PF10475"/>
    </source>
</evidence>
<feature type="compositionally biased region" description="Basic and acidic residues" evidence="9">
    <location>
        <begin position="1"/>
        <end position="11"/>
    </location>
</feature>
<dbReference type="InterPro" id="IPR012501">
    <property type="entry name" value="Vps54_C"/>
</dbReference>
<evidence type="ECO:0000256" key="4">
    <source>
        <dbReference type="ARBA" id="ARBA00022448"/>
    </source>
</evidence>
<feature type="region of interest" description="Disordered" evidence="9">
    <location>
        <begin position="32"/>
        <end position="51"/>
    </location>
</feature>
<gene>
    <name evidence="12" type="ORF">MAN_09723</name>
</gene>
<feature type="non-terminal residue" evidence="12">
    <location>
        <position position="1"/>
    </location>
</feature>